<accession>A0A833VVL4</accession>
<proteinExistence type="predicted"/>
<keyword evidence="1" id="KW-1133">Transmembrane helix</keyword>
<comment type="caution">
    <text evidence="2">The sequence shown here is derived from an EMBL/GenBank/DDBJ whole genome shotgun (WGS) entry which is preliminary data.</text>
</comment>
<dbReference type="Pfam" id="PF05212">
    <property type="entry name" value="DUF707"/>
    <property type="match status" value="1"/>
</dbReference>
<reference evidence="2" key="1">
    <citation type="submission" date="2020-01" db="EMBL/GenBank/DDBJ databases">
        <title>Genome sequence of Kobresia littledalei, the first chromosome-level genome in the family Cyperaceae.</title>
        <authorList>
            <person name="Qu G."/>
        </authorList>
    </citation>
    <scope>NUCLEOTIDE SEQUENCE</scope>
    <source>
        <strain evidence="2">C.B.Clarke</strain>
        <tissue evidence="2">Leaf</tissue>
    </source>
</reference>
<dbReference type="PANTHER" id="PTHR31210:SF11">
    <property type="entry name" value="KETOGLUTARATE REDUCTASE TRANS-SPLICING-LIKE PROTEIN, PUTATIVE (DUF707)-RELATED"/>
    <property type="match status" value="1"/>
</dbReference>
<keyword evidence="3" id="KW-1185">Reference proteome</keyword>
<dbReference type="OrthoDB" id="9985979at2759"/>
<feature type="transmembrane region" description="Helical" evidence="1">
    <location>
        <begin position="20"/>
        <end position="45"/>
    </location>
</feature>
<evidence type="ECO:0000313" key="3">
    <source>
        <dbReference type="Proteomes" id="UP000623129"/>
    </source>
</evidence>
<keyword evidence="1" id="KW-0472">Membrane</keyword>
<evidence type="ECO:0000313" key="2">
    <source>
        <dbReference type="EMBL" id="KAF3337153.1"/>
    </source>
</evidence>
<protein>
    <submittedName>
        <fullName evidence="2">Uncharacterized protein</fullName>
    </submittedName>
</protein>
<name>A0A833VVL4_9POAL</name>
<dbReference type="InterPro" id="IPR007877">
    <property type="entry name" value="DUF707"/>
</dbReference>
<keyword evidence="1" id="KW-0812">Transmembrane</keyword>
<dbReference type="Proteomes" id="UP000623129">
    <property type="component" value="Unassembled WGS sequence"/>
</dbReference>
<organism evidence="2 3">
    <name type="scientific">Carex littledalei</name>
    <dbReference type="NCBI Taxonomy" id="544730"/>
    <lineage>
        <taxon>Eukaryota</taxon>
        <taxon>Viridiplantae</taxon>
        <taxon>Streptophyta</taxon>
        <taxon>Embryophyta</taxon>
        <taxon>Tracheophyta</taxon>
        <taxon>Spermatophyta</taxon>
        <taxon>Magnoliopsida</taxon>
        <taxon>Liliopsida</taxon>
        <taxon>Poales</taxon>
        <taxon>Cyperaceae</taxon>
        <taxon>Cyperoideae</taxon>
        <taxon>Cariceae</taxon>
        <taxon>Carex</taxon>
        <taxon>Carex subgen. Euthyceras</taxon>
    </lineage>
</organism>
<dbReference type="AlphaFoldDB" id="A0A833VVL4"/>
<gene>
    <name evidence="2" type="ORF">FCM35_KLT17740</name>
</gene>
<dbReference type="EMBL" id="SWLB01000006">
    <property type="protein sequence ID" value="KAF3337153.1"/>
    <property type="molecule type" value="Genomic_DNA"/>
</dbReference>
<dbReference type="PANTHER" id="PTHR31210">
    <property type="entry name" value="OS06G0731900 PROTEIN"/>
    <property type="match status" value="1"/>
</dbReference>
<sequence length="393" mass="45191">MKNLVYSIAQTEPSNKRFIFCNLLPMIVILSVVLFLASFFLTVGFQQTLPAVLRNNITSDLHSHVHMRLPDLPDKCQAHCKPLGSEPLPKGIVSETSNLDMESLLGSHEKKHIKRASKSLLAIPVGIKQKDVVNGIVSKFPSTQFVVMLFHYDGEVDKWRDLKWSDGALHVSAINQTKWWFAKRFLHPDIVAEYDYIFLFDEDLGVKNFHPLRYLSIVKREGLEISQPALDLKSQIHHRITARSKKGDVHRRMYKFNGSSRCYKNSTAPPCTGWVEMMAPVFSRAAWKCVWHLIQNDLIYAWGLDYKLGYCSQGDRTINVGVVDSEYVFHKGIPTLGRDDKKVPAGSAAWKENDRIKVRQRSYTEQILFNKRWKKATQEDKCWVDPYPEPKNT</sequence>
<evidence type="ECO:0000256" key="1">
    <source>
        <dbReference type="SAM" id="Phobius"/>
    </source>
</evidence>